<comment type="caution">
    <text evidence="2">The sequence shown here is derived from an EMBL/GenBank/DDBJ whole genome shotgun (WGS) entry which is preliminary data.</text>
</comment>
<evidence type="ECO:0000256" key="1">
    <source>
        <dbReference type="SAM" id="MobiDB-lite"/>
    </source>
</evidence>
<proteinExistence type="predicted"/>
<reference evidence="2 3" key="1">
    <citation type="submission" date="2013-11" db="EMBL/GenBank/DDBJ databases">
        <title>The Genome Sequence of Phytophthora parasitica P1976.</title>
        <authorList>
            <consortium name="The Broad Institute Genomics Platform"/>
            <person name="Russ C."/>
            <person name="Tyler B."/>
            <person name="Panabieres F."/>
            <person name="Shan W."/>
            <person name="Tripathy S."/>
            <person name="Grunwald N."/>
            <person name="Machado M."/>
            <person name="Johnson C.S."/>
            <person name="Walker B."/>
            <person name="Young S."/>
            <person name="Zeng Q."/>
            <person name="Gargeya S."/>
            <person name="Fitzgerald M."/>
            <person name="Haas B."/>
            <person name="Abouelleil A."/>
            <person name="Allen A.W."/>
            <person name="Alvarado L."/>
            <person name="Arachchi H.M."/>
            <person name="Berlin A.M."/>
            <person name="Chapman S.B."/>
            <person name="Gainer-Dewar J."/>
            <person name="Goldberg J."/>
            <person name="Griggs A."/>
            <person name="Gujja S."/>
            <person name="Hansen M."/>
            <person name="Howarth C."/>
            <person name="Imamovic A."/>
            <person name="Ireland A."/>
            <person name="Larimer J."/>
            <person name="McCowan C."/>
            <person name="Murphy C."/>
            <person name="Pearson M."/>
            <person name="Poon T.W."/>
            <person name="Priest M."/>
            <person name="Roberts A."/>
            <person name="Saif S."/>
            <person name="Shea T."/>
            <person name="Sisk P."/>
            <person name="Sykes S."/>
            <person name="Wortman J."/>
            <person name="Nusbaum C."/>
            <person name="Birren B."/>
        </authorList>
    </citation>
    <scope>NUCLEOTIDE SEQUENCE [LARGE SCALE GENOMIC DNA]</scope>
    <source>
        <strain evidence="2 3">P1976</strain>
    </source>
</reference>
<evidence type="ECO:0000313" key="2">
    <source>
        <dbReference type="EMBL" id="ETO75726.1"/>
    </source>
</evidence>
<organism evidence="2 3">
    <name type="scientific">Phytophthora nicotianae P1976</name>
    <dbReference type="NCBI Taxonomy" id="1317066"/>
    <lineage>
        <taxon>Eukaryota</taxon>
        <taxon>Sar</taxon>
        <taxon>Stramenopiles</taxon>
        <taxon>Oomycota</taxon>
        <taxon>Peronosporomycetes</taxon>
        <taxon>Peronosporales</taxon>
        <taxon>Peronosporaceae</taxon>
        <taxon>Phytophthora</taxon>
    </lineage>
</organism>
<feature type="compositionally biased region" description="Basic and acidic residues" evidence="1">
    <location>
        <begin position="120"/>
        <end position="129"/>
    </location>
</feature>
<dbReference type="EMBL" id="ANJA01001625">
    <property type="protein sequence ID" value="ETO75726.1"/>
    <property type="molecule type" value="Genomic_DNA"/>
</dbReference>
<gene>
    <name evidence="2" type="ORF">F444_08728</name>
</gene>
<protein>
    <submittedName>
        <fullName evidence="2">Uncharacterized protein</fullName>
    </submittedName>
</protein>
<name>A0A081AA15_PHYNI</name>
<accession>A0A081AA15</accession>
<evidence type="ECO:0000313" key="3">
    <source>
        <dbReference type="Proteomes" id="UP000028582"/>
    </source>
</evidence>
<dbReference type="AlphaFoldDB" id="A0A081AA15"/>
<dbReference type="Proteomes" id="UP000028582">
    <property type="component" value="Unassembled WGS sequence"/>
</dbReference>
<feature type="region of interest" description="Disordered" evidence="1">
    <location>
        <begin position="107"/>
        <end position="129"/>
    </location>
</feature>
<sequence>MAREAIVEWLELRQEYKEYTRDRCKNGKEDVSAVMNNRKIKKAIQVNDAGRNLQKGDRSGRAVTKGAPTGGWLHCGVAQYLSQISLGNLSGEGSLTYWRCHLGSTRRTKTDLDDPTAEDAVQHDEEMAC</sequence>